<protein>
    <submittedName>
        <fullName evidence="1">Uncharacterized protein</fullName>
    </submittedName>
</protein>
<gene>
    <name evidence="1" type="ORF">KEF29_31490</name>
</gene>
<evidence type="ECO:0000313" key="2">
    <source>
        <dbReference type="Proteomes" id="UP000682308"/>
    </source>
</evidence>
<evidence type="ECO:0000313" key="1">
    <source>
        <dbReference type="EMBL" id="MBR8642411.1"/>
    </source>
</evidence>
<dbReference type="Proteomes" id="UP000682308">
    <property type="component" value="Unassembled WGS sequence"/>
</dbReference>
<reference evidence="1 2" key="1">
    <citation type="submission" date="2021-04" db="EMBL/GenBank/DDBJ databases">
        <title>Characterization of the biosynthetic gene cluster of new lipopeptides with antitumor activity in the genome of the marine Streptomyces PHM034.</title>
        <authorList>
            <person name="Ceniceros A."/>
            <person name="Canedo L."/>
            <person name="Mendez C."/>
            <person name="Olano C."/>
            <person name="Schleissner C."/>
            <person name="Cuevas C."/>
            <person name="De La Calle F."/>
            <person name="Salas J.A."/>
        </authorList>
    </citation>
    <scope>NUCLEOTIDE SEQUENCE [LARGE SCALE GENOMIC DNA]</scope>
    <source>
        <strain evidence="1 2">PHM034</strain>
    </source>
</reference>
<comment type="caution">
    <text evidence="1">The sequence shown here is derived from an EMBL/GenBank/DDBJ whole genome shotgun (WGS) entry which is preliminary data.</text>
</comment>
<name>A0A941FL53_9ACTN</name>
<sequence>MSRPLCARCTAPALLVVRYPHTWRNSSGAPVDGLRESVLCGSCDADDPAAEGLLALLTEDGAPPARLVDLVGDWLTAVRHRTPDHTDLAAEEARWRAGDL</sequence>
<organism evidence="1 2">
    <name type="scientific">Streptomyces tuirus</name>
    <dbReference type="NCBI Taxonomy" id="68278"/>
    <lineage>
        <taxon>Bacteria</taxon>
        <taxon>Bacillati</taxon>
        <taxon>Actinomycetota</taxon>
        <taxon>Actinomycetes</taxon>
        <taxon>Kitasatosporales</taxon>
        <taxon>Streptomycetaceae</taxon>
        <taxon>Streptomyces</taxon>
    </lineage>
</organism>
<keyword evidence="2" id="KW-1185">Reference proteome</keyword>
<accession>A0A941FL53</accession>
<dbReference type="AlphaFoldDB" id="A0A941FL53"/>
<dbReference type="InterPro" id="IPR046267">
    <property type="entry name" value="DUF6300"/>
</dbReference>
<dbReference type="Pfam" id="PF19817">
    <property type="entry name" value="DUF6300"/>
    <property type="match status" value="1"/>
</dbReference>
<dbReference type="EMBL" id="JAGTPG010000002">
    <property type="protein sequence ID" value="MBR8642411.1"/>
    <property type="molecule type" value="Genomic_DNA"/>
</dbReference>
<proteinExistence type="predicted"/>